<evidence type="ECO:0000313" key="1">
    <source>
        <dbReference type="EMBL" id="KIM38783.1"/>
    </source>
</evidence>
<dbReference type="EMBL" id="KN831788">
    <property type="protein sequence ID" value="KIM38783.1"/>
    <property type="molecule type" value="Genomic_DNA"/>
</dbReference>
<protein>
    <recommendedName>
        <fullName evidence="3">Integrase catalytic domain-containing protein</fullName>
    </recommendedName>
</protein>
<gene>
    <name evidence="1" type="ORF">M413DRAFT_29736</name>
</gene>
<dbReference type="Gene3D" id="3.30.420.10">
    <property type="entry name" value="Ribonuclease H-like superfamily/Ribonuclease H"/>
    <property type="match status" value="1"/>
</dbReference>
<reference evidence="1 2" key="1">
    <citation type="submission" date="2014-04" db="EMBL/GenBank/DDBJ databases">
        <authorList>
            <consortium name="DOE Joint Genome Institute"/>
            <person name="Kuo A."/>
            <person name="Gay G."/>
            <person name="Dore J."/>
            <person name="Kohler A."/>
            <person name="Nagy L.G."/>
            <person name="Floudas D."/>
            <person name="Copeland A."/>
            <person name="Barry K.W."/>
            <person name="Cichocki N."/>
            <person name="Veneault-Fourrey C."/>
            <person name="LaButti K."/>
            <person name="Lindquist E.A."/>
            <person name="Lipzen A."/>
            <person name="Lundell T."/>
            <person name="Morin E."/>
            <person name="Murat C."/>
            <person name="Sun H."/>
            <person name="Tunlid A."/>
            <person name="Henrissat B."/>
            <person name="Grigoriev I.V."/>
            <person name="Hibbett D.S."/>
            <person name="Martin F."/>
            <person name="Nordberg H.P."/>
            <person name="Cantor M.N."/>
            <person name="Hua S.X."/>
        </authorList>
    </citation>
    <scope>NUCLEOTIDE SEQUENCE [LARGE SCALE GENOMIC DNA]</scope>
    <source>
        <strain evidence="2">h7</strain>
    </source>
</reference>
<evidence type="ECO:0008006" key="3">
    <source>
        <dbReference type="Google" id="ProtNLM"/>
    </source>
</evidence>
<organism evidence="1 2">
    <name type="scientific">Hebeloma cylindrosporum</name>
    <dbReference type="NCBI Taxonomy" id="76867"/>
    <lineage>
        <taxon>Eukaryota</taxon>
        <taxon>Fungi</taxon>
        <taxon>Dikarya</taxon>
        <taxon>Basidiomycota</taxon>
        <taxon>Agaricomycotina</taxon>
        <taxon>Agaricomycetes</taxon>
        <taxon>Agaricomycetidae</taxon>
        <taxon>Agaricales</taxon>
        <taxon>Agaricineae</taxon>
        <taxon>Hymenogastraceae</taxon>
        <taxon>Hebeloma</taxon>
    </lineage>
</organism>
<keyword evidence="2" id="KW-1185">Reference proteome</keyword>
<sequence>MSDNAPMYLKAVGILIEKYKMGYIKISPYNSKAQGPIERRHFNVHESIMKACEGDESHWPTVAPSVFWAECVTIRKATGYSPFYIAHGIQPLLPFNLAEATYLCPDFDKSISTEELIARRAIMLQKCPEDLEHVCLLVLKL</sequence>
<dbReference type="GO" id="GO:0003676">
    <property type="term" value="F:nucleic acid binding"/>
    <property type="evidence" value="ECO:0007669"/>
    <property type="project" value="InterPro"/>
</dbReference>
<dbReference type="HOGENOM" id="CLU_136924_0_0_1"/>
<dbReference type="STRING" id="686832.A0A0C2XM25"/>
<dbReference type="AlphaFoldDB" id="A0A0C2XM25"/>
<dbReference type="OrthoDB" id="446925at2759"/>
<name>A0A0C2XM25_HEBCY</name>
<dbReference type="InterPro" id="IPR036397">
    <property type="entry name" value="RNaseH_sf"/>
</dbReference>
<dbReference type="Proteomes" id="UP000053424">
    <property type="component" value="Unassembled WGS sequence"/>
</dbReference>
<evidence type="ECO:0000313" key="2">
    <source>
        <dbReference type="Proteomes" id="UP000053424"/>
    </source>
</evidence>
<dbReference type="SUPFAM" id="SSF53098">
    <property type="entry name" value="Ribonuclease H-like"/>
    <property type="match status" value="1"/>
</dbReference>
<dbReference type="InterPro" id="IPR012337">
    <property type="entry name" value="RNaseH-like_sf"/>
</dbReference>
<proteinExistence type="predicted"/>
<reference evidence="2" key="2">
    <citation type="submission" date="2015-01" db="EMBL/GenBank/DDBJ databases">
        <title>Evolutionary Origins and Diversification of the Mycorrhizal Mutualists.</title>
        <authorList>
            <consortium name="DOE Joint Genome Institute"/>
            <consortium name="Mycorrhizal Genomics Consortium"/>
            <person name="Kohler A."/>
            <person name="Kuo A."/>
            <person name="Nagy L.G."/>
            <person name="Floudas D."/>
            <person name="Copeland A."/>
            <person name="Barry K.W."/>
            <person name="Cichocki N."/>
            <person name="Veneault-Fourrey C."/>
            <person name="LaButti K."/>
            <person name="Lindquist E.A."/>
            <person name="Lipzen A."/>
            <person name="Lundell T."/>
            <person name="Morin E."/>
            <person name="Murat C."/>
            <person name="Riley R."/>
            <person name="Ohm R."/>
            <person name="Sun H."/>
            <person name="Tunlid A."/>
            <person name="Henrissat B."/>
            <person name="Grigoriev I.V."/>
            <person name="Hibbett D.S."/>
            <person name="Martin F."/>
        </authorList>
    </citation>
    <scope>NUCLEOTIDE SEQUENCE [LARGE SCALE GENOMIC DNA]</scope>
    <source>
        <strain evidence="2">h7</strain>
    </source>
</reference>
<accession>A0A0C2XM25</accession>